<accession>A0AAE3L187</accession>
<feature type="region of interest" description="Disordered" evidence="1">
    <location>
        <begin position="24"/>
        <end position="54"/>
    </location>
</feature>
<evidence type="ECO:0000313" key="3">
    <source>
        <dbReference type="Proteomes" id="UP001204445"/>
    </source>
</evidence>
<protein>
    <submittedName>
        <fullName evidence="2">Uncharacterized protein</fullName>
    </submittedName>
</protein>
<keyword evidence="3" id="KW-1185">Reference proteome</keyword>
<dbReference type="EMBL" id="JANUCT010000004">
    <property type="protein sequence ID" value="MCS3902831.1"/>
    <property type="molecule type" value="Genomic_DNA"/>
</dbReference>
<organism evidence="2 3">
    <name type="scientific">Methylohalomonas lacus</name>
    <dbReference type="NCBI Taxonomy" id="398773"/>
    <lineage>
        <taxon>Bacteria</taxon>
        <taxon>Pseudomonadati</taxon>
        <taxon>Pseudomonadota</taxon>
        <taxon>Gammaproteobacteria</taxon>
        <taxon>Methylohalomonadales</taxon>
        <taxon>Methylohalomonadaceae</taxon>
        <taxon>Methylohalomonas</taxon>
    </lineage>
</organism>
<feature type="compositionally biased region" description="Acidic residues" evidence="1">
    <location>
        <begin position="27"/>
        <end position="40"/>
    </location>
</feature>
<evidence type="ECO:0000313" key="2">
    <source>
        <dbReference type="EMBL" id="MCS3902831.1"/>
    </source>
</evidence>
<dbReference type="AlphaFoldDB" id="A0AAE3L187"/>
<reference evidence="2" key="1">
    <citation type="submission" date="2022-08" db="EMBL/GenBank/DDBJ databases">
        <title>Genomic Encyclopedia of Type Strains, Phase III (KMG-III): the genomes of soil and plant-associated and newly described type strains.</title>
        <authorList>
            <person name="Whitman W."/>
        </authorList>
    </citation>
    <scope>NUCLEOTIDE SEQUENCE</scope>
    <source>
        <strain evidence="2">HMT 1</strain>
    </source>
</reference>
<dbReference type="RefSeq" id="WP_259054419.1">
    <property type="nucleotide sequence ID" value="NZ_JANUCT010000004.1"/>
</dbReference>
<proteinExistence type="predicted"/>
<evidence type="ECO:0000256" key="1">
    <source>
        <dbReference type="SAM" id="MobiDB-lite"/>
    </source>
</evidence>
<dbReference type="Proteomes" id="UP001204445">
    <property type="component" value="Unassembled WGS sequence"/>
</dbReference>
<sequence>METGPAWGSDHFPVFIEHSLEPGAEAAQEEPDADVAEEEQVDKMIENGKQKPDE</sequence>
<gene>
    <name evidence="2" type="ORF">J2T55_000835</name>
</gene>
<comment type="caution">
    <text evidence="2">The sequence shown here is derived from an EMBL/GenBank/DDBJ whole genome shotgun (WGS) entry which is preliminary data.</text>
</comment>
<feature type="compositionally biased region" description="Basic and acidic residues" evidence="1">
    <location>
        <begin position="41"/>
        <end position="54"/>
    </location>
</feature>
<name>A0AAE3L187_9GAMM</name>